<protein>
    <submittedName>
        <fullName evidence="2">EsV-1-8</fullName>
    </submittedName>
</protein>
<evidence type="ECO:0000313" key="3">
    <source>
        <dbReference type="Proteomes" id="UP000002630"/>
    </source>
</evidence>
<dbReference type="PROSITE" id="PS50088">
    <property type="entry name" value="ANK_REPEAT"/>
    <property type="match status" value="1"/>
</dbReference>
<keyword evidence="3" id="KW-1185">Reference proteome</keyword>
<feature type="repeat" description="ANK" evidence="1">
    <location>
        <begin position="9"/>
        <end position="42"/>
    </location>
</feature>
<accession>D7FYF9</accession>
<organism evidence="2 3">
    <name type="scientific">Ectocarpus siliculosus</name>
    <name type="common">Brown alga</name>
    <name type="synonym">Conferva siliculosa</name>
    <dbReference type="NCBI Taxonomy" id="2880"/>
    <lineage>
        <taxon>Eukaryota</taxon>
        <taxon>Sar</taxon>
        <taxon>Stramenopiles</taxon>
        <taxon>Ochrophyta</taxon>
        <taxon>PX clade</taxon>
        <taxon>Phaeophyceae</taxon>
        <taxon>Ectocarpales</taxon>
        <taxon>Ectocarpaceae</taxon>
        <taxon>Ectocarpus</taxon>
    </lineage>
</organism>
<dbReference type="AlphaFoldDB" id="D7FYF9"/>
<sequence>MFWTAAPVQGLTPLHVAAYIDDTCPNMLALLQKGANANARDDDGRGSLLLVCNTKASSVAMADLLLRWGADETAADNDGNTAADLVKSGAEPNKGLQRLLANVPADRAWRRRSMVVMLCAQSGDAAIVTLY</sequence>
<gene>
    <name evidence="2" type="ORF">Esi_0343_0019</name>
</gene>
<reference evidence="2 3" key="1">
    <citation type="journal article" date="2010" name="Nature">
        <title>The Ectocarpus genome and the independent evolution of multicellularity in brown algae.</title>
        <authorList>
            <person name="Cock J.M."/>
            <person name="Sterck L."/>
            <person name="Rouze P."/>
            <person name="Scornet D."/>
            <person name="Allen A.E."/>
            <person name="Amoutzias G."/>
            <person name="Anthouard V."/>
            <person name="Artiguenave F."/>
            <person name="Aury J.M."/>
            <person name="Badger J.H."/>
            <person name="Beszteri B."/>
            <person name="Billiau K."/>
            <person name="Bonnet E."/>
            <person name="Bothwell J.H."/>
            <person name="Bowler C."/>
            <person name="Boyen C."/>
            <person name="Brownlee C."/>
            <person name="Carrano C.J."/>
            <person name="Charrier B."/>
            <person name="Cho G.Y."/>
            <person name="Coelho S.M."/>
            <person name="Collen J."/>
            <person name="Corre E."/>
            <person name="Da Silva C."/>
            <person name="Delage L."/>
            <person name="Delaroque N."/>
            <person name="Dittami S.M."/>
            <person name="Doulbeau S."/>
            <person name="Elias M."/>
            <person name="Farnham G."/>
            <person name="Gachon C.M."/>
            <person name="Gschloessl B."/>
            <person name="Heesch S."/>
            <person name="Jabbari K."/>
            <person name="Jubin C."/>
            <person name="Kawai H."/>
            <person name="Kimura K."/>
            <person name="Kloareg B."/>
            <person name="Kupper F.C."/>
            <person name="Lang D."/>
            <person name="Le Bail A."/>
            <person name="Leblanc C."/>
            <person name="Lerouge P."/>
            <person name="Lohr M."/>
            <person name="Lopez P.J."/>
            <person name="Martens C."/>
            <person name="Maumus F."/>
            <person name="Michel G."/>
            <person name="Miranda-Saavedra D."/>
            <person name="Morales J."/>
            <person name="Moreau H."/>
            <person name="Motomura T."/>
            <person name="Nagasato C."/>
            <person name="Napoli C.A."/>
            <person name="Nelson D.R."/>
            <person name="Nyvall-Collen P."/>
            <person name="Peters A.F."/>
            <person name="Pommier C."/>
            <person name="Potin P."/>
            <person name="Poulain J."/>
            <person name="Quesneville H."/>
            <person name="Read B."/>
            <person name="Rensing S.A."/>
            <person name="Ritter A."/>
            <person name="Rousvoal S."/>
            <person name="Samanta M."/>
            <person name="Samson G."/>
            <person name="Schroeder D.C."/>
            <person name="Segurens B."/>
            <person name="Strittmatter M."/>
            <person name="Tonon T."/>
            <person name="Tregear J.W."/>
            <person name="Valentin K."/>
            <person name="von Dassow P."/>
            <person name="Yamagishi T."/>
            <person name="Van de Peer Y."/>
            <person name="Wincker P."/>
        </authorList>
    </citation>
    <scope>NUCLEOTIDE SEQUENCE [LARGE SCALE GENOMIC DNA]</scope>
    <source>
        <strain evidence="3">Ec32 / CCAP1310/4</strain>
    </source>
</reference>
<dbReference type="PROSITE" id="PS50297">
    <property type="entry name" value="ANK_REP_REGION"/>
    <property type="match status" value="1"/>
</dbReference>
<dbReference type="InterPro" id="IPR002110">
    <property type="entry name" value="Ankyrin_rpt"/>
</dbReference>
<keyword evidence="1" id="KW-0040">ANK repeat</keyword>
<dbReference type="Gene3D" id="1.25.40.20">
    <property type="entry name" value="Ankyrin repeat-containing domain"/>
    <property type="match status" value="1"/>
</dbReference>
<proteinExistence type="predicted"/>
<evidence type="ECO:0000256" key="1">
    <source>
        <dbReference type="PROSITE-ProRule" id="PRU00023"/>
    </source>
</evidence>
<name>D7FYF9_ECTSI</name>
<dbReference type="SUPFAM" id="SSF48403">
    <property type="entry name" value="Ankyrin repeat"/>
    <property type="match status" value="1"/>
</dbReference>
<dbReference type="InterPro" id="IPR036770">
    <property type="entry name" value="Ankyrin_rpt-contain_sf"/>
</dbReference>
<dbReference type="OrthoDB" id="341259at2759"/>
<dbReference type="Pfam" id="PF00023">
    <property type="entry name" value="Ank"/>
    <property type="match status" value="1"/>
</dbReference>
<evidence type="ECO:0000313" key="2">
    <source>
        <dbReference type="EMBL" id="CBJ32501.1"/>
    </source>
</evidence>
<dbReference type="Proteomes" id="UP000002630">
    <property type="component" value="Linkage Group LG33"/>
</dbReference>
<dbReference type="EMBL" id="FN649758">
    <property type="protein sequence ID" value="CBJ32501.1"/>
    <property type="molecule type" value="Genomic_DNA"/>
</dbReference>
<dbReference type="EMBL" id="FN648535">
    <property type="protein sequence ID" value="CBJ32501.1"/>
    <property type="molecule type" value="Genomic_DNA"/>
</dbReference>
<dbReference type="InParanoid" id="D7FYF9"/>